<evidence type="ECO:0000256" key="5">
    <source>
        <dbReference type="SAM" id="MobiDB-lite"/>
    </source>
</evidence>
<evidence type="ECO:0000313" key="9">
    <source>
        <dbReference type="Proteomes" id="UP000466431"/>
    </source>
</evidence>
<evidence type="ECO:0000256" key="3">
    <source>
        <dbReference type="ARBA" id="ARBA00022989"/>
    </source>
</evidence>
<keyword evidence="2 6" id="KW-0812">Transmembrane</keyword>
<evidence type="ECO:0000259" key="7">
    <source>
        <dbReference type="Pfam" id="PF05154"/>
    </source>
</evidence>
<dbReference type="Proteomes" id="UP000466431">
    <property type="component" value="Chromosome"/>
</dbReference>
<evidence type="ECO:0000256" key="2">
    <source>
        <dbReference type="ARBA" id="ARBA00022692"/>
    </source>
</evidence>
<evidence type="ECO:0000256" key="4">
    <source>
        <dbReference type="ARBA" id="ARBA00023136"/>
    </source>
</evidence>
<keyword evidence="9" id="KW-1185">Reference proteome</keyword>
<dbReference type="GO" id="GO:0016020">
    <property type="term" value="C:membrane"/>
    <property type="evidence" value="ECO:0007669"/>
    <property type="project" value="UniProtKB-SubCell"/>
</dbReference>
<name>A0A7I7RFN4_MYCCF</name>
<keyword evidence="4 6" id="KW-0472">Membrane</keyword>
<feature type="domain" description="TM2" evidence="7">
    <location>
        <begin position="95"/>
        <end position="150"/>
    </location>
</feature>
<sequence length="169" mass="17829">MVTSLSKALPPEIGEFSLLTGRWSVWHAGAMTEPQFGGSEHGSTPPPPPQQPDFPQQYPPPPGQYGPPPGGYAPAYGDPMAPYGRHPLTGEPYSDKSKTVAGLLQLIGLFGVVGIGRIYLGYTGLGIAQLVVGLLTCGIGAVIWGIIDAILMLTDRVRDPQGRPLRDGT</sequence>
<dbReference type="AlphaFoldDB" id="A0A7I7RFN4"/>
<feature type="transmembrane region" description="Helical" evidence="6">
    <location>
        <begin position="126"/>
        <end position="153"/>
    </location>
</feature>
<dbReference type="Pfam" id="PF05154">
    <property type="entry name" value="TM2"/>
    <property type="match status" value="1"/>
</dbReference>
<organism evidence="8 9">
    <name type="scientific">Mycolicibacterium celeriflavum</name>
    <name type="common">Mycobacterium celeriflavum</name>
    <dbReference type="NCBI Taxonomy" id="1249101"/>
    <lineage>
        <taxon>Bacteria</taxon>
        <taxon>Bacillati</taxon>
        <taxon>Actinomycetota</taxon>
        <taxon>Actinomycetes</taxon>
        <taxon>Mycobacteriales</taxon>
        <taxon>Mycobacteriaceae</taxon>
        <taxon>Mycolicibacterium</taxon>
    </lineage>
</organism>
<accession>A0A7I7RFN4</accession>
<dbReference type="EMBL" id="AP022591">
    <property type="protein sequence ID" value="BBY42715.1"/>
    <property type="molecule type" value="Genomic_DNA"/>
</dbReference>
<dbReference type="KEGG" id="mcee:MCEL_10100"/>
<reference evidence="8 9" key="1">
    <citation type="journal article" date="2019" name="Emerg. Microbes Infect.">
        <title>Comprehensive subspecies identification of 175 nontuberculous mycobacteria species based on 7547 genomic profiles.</title>
        <authorList>
            <person name="Matsumoto Y."/>
            <person name="Kinjo T."/>
            <person name="Motooka D."/>
            <person name="Nabeya D."/>
            <person name="Jung N."/>
            <person name="Uechi K."/>
            <person name="Horii T."/>
            <person name="Iida T."/>
            <person name="Fujita J."/>
            <person name="Nakamura S."/>
        </authorList>
    </citation>
    <scope>NUCLEOTIDE SEQUENCE [LARGE SCALE GENOMIC DNA]</scope>
    <source>
        <strain evidence="8 9">JCM 18439</strain>
    </source>
</reference>
<evidence type="ECO:0000256" key="1">
    <source>
        <dbReference type="ARBA" id="ARBA00004141"/>
    </source>
</evidence>
<gene>
    <name evidence="8" type="ORF">MCEL_10100</name>
</gene>
<feature type="compositionally biased region" description="Low complexity" evidence="5">
    <location>
        <begin position="72"/>
        <end position="83"/>
    </location>
</feature>
<dbReference type="InterPro" id="IPR007829">
    <property type="entry name" value="TM2"/>
</dbReference>
<comment type="subcellular location">
    <subcellularLocation>
        <location evidence="1">Membrane</location>
        <topology evidence="1">Multi-pass membrane protein</topology>
    </subcellularLocation>
</comment>
<feature type="transmembrane region" description="Helical" evidence="6">
    <location>
        <begin position="100"/>
        <end position="120"/>
    </location>
</feature>
<protein>
    <recommendedName>
        <fullName evidence="7">TM2 domain-containing protein</fullName>
    </recommendedName>
</protein>
<feature type="region of interest" description="Disordered" evidence="5">
    <location>
        <begin position="34"/>
        <end position="91"/>
    </location>
</feature>
<feature type="compositionally biased region" description="Pro residues" evidence="5">
    <location>
        <begin position="44"/>
        <end position="71"/>
    </location>
</feature>
<keyword evidence="3 6" id="KW-1133">Transmembrane helix</keyword>
<proteinExistence type="predicted"/>
<evidence type="ECO:0000313" key="8">
    <source>
        <dbReference type="EMBL" id="BBY42715.1"/>
    </source>
</evidence>
<evidence type="ECO:0000256" key="6">
    <source>
        <dbReference type="SAM" id="Phobius"/>
    </source>
</evidence>